<reference evidence="1 2" key="1">
    <citation type="journal article" date="2018" name="Microb. Genom.">
        <title>Expanding an expanded genome: long-read sequencing of Trypanosoma cruzi.</title>
        <authorList>
            <person name="Berna L."/>
            <person name="Rodriguez M."/>
            <person name="Chiribao M.L."/>
            <person name="Parodi-Talice A."/>
            <person name="Pita S."/>
            <person name="Rijo G."/>
            <person name="Alvarez-Valin F."/>
            <person name="Robello C."/>
        </authorList>
    </citation>
    <scope>NUCLEOTIDE SEQUENCE [LARGE SCALE GENOMIC DNA]</scope>
    <source>
        <strain evidence="1 2">TCC</strain>
    </source>
</reference>
<protein>
    <submittedName>
        <fullName evidence="1">Uncharacterized protein</fullName>
    </submittedName>
</protein>
<organism evidence="1 2">
    <name type="scientific">Trypanosoma cruzi</name>
    <dbReference type="NCBI Taxonomy" id="5693"/>
    <lineage>
        <taxon>Eukaryota</taxon>
        <taxon>Discoba</taxon>
        <taxon>Euglenozoa</taxon>
        <taxon>Kinetoplastea</taxon>
        <taxon>Metakinetoplastina</taxon>
        <taxon>Trypanosomatida</taxon>
        <taxon>Trypanosomatidae</taxon>
        <taxon>Trypanosoma</taxon>
        <taxon>Schizotrypanum</taxon>
    </lineage>
</organism>
<dbReference type="VEuPathDB" id="TriTrypDB:TCSYLVIO_002724"/>
<dbReference type="VEuPathDB" id="TriTrypDB:TcCLB.399389.10"/>
<dbReference type="VEuPathDB" id="TriTrypDB:TcYC6_0104630"/>
<dbReference type="VEuPathDB" id="TriTrypDB:TCDM_02850"/>
<dbReference type="EMBL" id="PRFC01000001">
    <property type="protein sequence ID" value="PWV22136.1"/>
    <property type="molecule type" value="Genomic_DNA"/>
</dbReference>
<dbReference type="VEuPathDB" id="TriTrypDB:TcBrA4_0002400"/>
<evidence type="ECO:0000313" key="2">
    <source>
        <dbReference type="Proteomes" id="UP000246078"/>
    </source>
</evidence>
<accession>A0A2V2XMV4</accession>
<dbReference type="VEuPathDB" id="TriTrypDB:TcCL_Unassigned01627"/>
<dbReference type="VEuPathDB" id="TriTrypDB:C4B63_360g16"/>
<gene>
    <name evidence="1" type="ORF">C3747_1g556</name>
</gene>
<proteinExistence type="predicted"/>
<dbReference type="VEuPathDB" id="TriTrypDB:TcCLB.447801.10"/>
<dbReference type="VEuPathDB" id="TriTrypDB:TcG_10438"/>
<evidence type="ECO:0000313" key="1">
    <source>
        <dbReference type="EMBL" id="PWV22136.1"/>
    </source>
</evidence>
<sequence>MAVGKTSFALAVGAGIDEANVRAHHPTFCTVLPRRLYLIASHIERLPFGCNVASKGSRGRRARRLYSFVEVSRGRKMRTFRHLSSRCLLTPYSVSPWVLSDAPAFYSMIGTAEMWRTFAAPSFGIFVARRVRDGFRLLHCMGCCKAILYATRLCCGCHAVETFDFVEVPLEGWGGDPPARVIVDGLIRPFEFAVSSFYLYELTADIGICI</sequence>
<dbReference type="AlphaFoldDB" id="A0A2V2XMV4"/>
<dbReference type="VEuPathDB" id="TriTrypDB:C3747_1g556"/>
<name>A0A2V2XMV4_TRYCR</name>
<dbReference type="Proteomes" id="UP000246078">
    <property type="component" value="Unassembled WGS sequence"/>
</dbReference>
<comment type="caution">
    <text evidence="1">The sequence shown here is derived from an EMBL/GenBank/DDBJ whole genome shotgun (WGS) entry which is preliminary data.</text>
</comment>